<sequence length="199" mass="21835">MRREIIKDKIVELIALVEAGAFKALLKCLVPGYVTLTRKTISNRIKLLYENKKEEIRESLVSVQHASYTTDCRTRIVLGVGEEADQPQRHTTEALQNQLERVVENWGLRRKSVAMVHDNVANICWIGEGIDAANVGCAAHTLQLGVNTALDSAPLIQTLSAAASRLVGHFKHSAVATKADGYRGTQACTVDEGTMELNL</sequence>
<organism evidence="1 2">
    <name type="scientific">Strongylocentrotus purpuratus</name>
    <name type="common">Purple sea urchin</name>
    <dbReference type="NCBI Taxonomy" id="7668"/>
    <lineage>
        <taxon>Eukaryota</taxon>
        <taxon>Metazoa</taxon>
        <taxon>Echinodermata</taxon>
        <taxon>Eleutherozoa</taxon>
        <taxon>Echinozoa</taxon>
        <taxon>Echinoidea</taxon>
        <taxon>Euechinoidea</taxon>
        <taxon>Echinacea</taxon>
        <taxon>Camarodonta</taxon>
        <taxon>Echinidea</taxon>
        <taxon>Strongylocentrotidae</taxon>
        <taxon>Strongylocentrotus</taxon>
    </lineage>
</organism>
<dbReference type="PANTHER" id="PTHR46169:SF29">
    <property type="entry name" value="DNA REPLICATION-RELATED ELEMENT FACTOR, ISOFORM A"/>
    <property type="match status" value="1"/>
</dbReference>
<proteinExistence type="predicted"/>
<evidence type="ECO:0000313" key="1">
    <source>
        <dbReference type="EnsemblMetazoa" id="XP_003730799"/>
    </source>
</evidence>
<name>A0A7M7GL05_STRPU</name>
<keyword evidence="2" id="KW-1185">Reference proteome</keyword>
<dbReference type="InterPro" id="IPR012337">
    <property type="entry name" value="RNaseH-like_sf"/>
</dbReference>
<reference evidence="2" key="1">
    <citation type="submission" date="2015-02" db="EMBL/GenBank/DDBJ databases">
        <title>Genome sequencing for Strongylocentrotus purpuratus.</title>
        <authorList>
            <person name="Murali S."/>
            <person name="Liu Y."/>
            <person name="Vee V."/>
            <person name="English A."/>
            <person name="Wang M."/>
            <person name="Skinner E."/>
            <person name="Han Y."/>
            <person name="Muzny D.M."/>
            <person name="Worley K.C."/>
            <person name="Gibbs R.A."/>
        </authorList>
    </citation>
    <scope>NUCLEOTIDE SEQUENCE</scope>
</reference>
<dbReference type="RefSeq" id="XP_003730799.1">
    <property type="nucleotide sequence ID" value="XM_003730751.1"/>
</dbReference>
<dbReference type="InterPro" id="IPR052717">
    <property type="entry name" value="Vacuolar_transposase_reg"/>
</dbReference>
<reference evidence="1" key="2">
    <citation type="submission" date="2021-01" db="UniProtKB">
        <authorList>
            <consortium name="EnsemblMetazoa"/>
        </authorList>
    </citation>
    <scope>IDENTIFICATION</scope>
</reference>
<evidence type="ECO:0000313" key="2">
    <source>
        <dbReference type="Proteomes" id="UP000007110"/>
    </source>
</evidence>
<dbReference type="OrthoDB" id="1607513at2759"/>
<dbReference type="AlphaFoldDB" id="A0A7M7GL05"/>
<dbReference type="InParanoid" id="A0A7M7GL05"/>
<protein>
    <submittedName>
        <fullName evidence="1">Uncharacterized protein</fullName>
    </submittedName>
</protein>
<dbReference type="KEGG" id="spu:100888372"/>
<dbReference type="OMA" id="ANICWIG"/>
<dbReference type="EnsemblMetazoa" id="XM_003730751">
    <property type="protein sequence ID" value="XP_003730799"/>
    <property type="gene ID" value="LOC100888372"/>
</dbReference>
<dbReference type="PANTHER" id="PTHR46169">
    <property type="entry name" value="DNA REPLICATION-RELATED ELEMENT FACTOR, ISOFORM A"/>
    <property type="match status" value="1"/>
</dbReference>
<dbReference type="SUPFAM" id="SSF53098">
    <property type="entry name" value="Ribonuclease H-like"/>
    <property type="match status" value="1"/>
</dbReference>
<dbReference type="Proteomes" id="UP000007110">
    <property type="component" value="Unassembled WGS sequence"/>
</dbReference>
<dbReference type="GeneID" id="100888372"/>
<accession>A0A7M7GL05</accession>